<feature type="binding site" evidence="7">
    <location>
        <position position="277"/>
    </location>
    <ligand>
        <name>FAD</name>
        <dbReference type="ChEBI" id="CHEBI:57692"/>
    </ligand>
</feature>
<comment type="similarity">
    <text evidence="2">Belongs to the GMC oxidoreductase family.</text>
</comment>
<dbReference type="SUPFAM" id="SSF51905">
    <property type="entry name" value="FAD/NAD(P)-binding domain"/>
    <property type="match status" value="1"/>
</dbReference>
<feature type="domain" description="Glucose-methanol-choline oxidoreductase N-terminal" evidence="8">
    <location>
        <begin position="323"/>
        <end position="337"/>
    </location>
</feature>
<dbReference type="OrthoDB" id="269227at2759"/>
<dbReference type="Pfam" id="PF00732">
    <property type="entry name" value="GMC_oxred_N"/>
    <property type="match status" value="1"/>
</dbReference>
<dbReference type="InterPro" id="IPR012132">
    <property type="entry name" value="GMC_OxRdtase"/>
</dbReference>
<dbReference type="InterPro" id="IPR007867">
    <property type="entry name" value="GMC_OxRtase_C"/>
</dbReference>
<feature type="active site" description="Proton acceptor" evidence="6">
    <location>
        <position position="614"/>
    </location>
</feature>
<feature type="active site" description="Proton donor" evidence="6">
    <location>
        <position position="571"/>
    </location>
</feature>
<keyword evidence="4 7" id="KW-0274">FAD</keyword>
<dbReference type="Proteomes" id="UP000243876">
    <property type="component" value="Unassembled WGS sequence"/>
</dbReference>
<keyword evidence="10" id="KW-1185">Reference proteome</keyword>
<evidence type="ECO:0000259" key="8">
    <source>
        <dbReference type="PROSITE" id="PS00624"/>
    </source>
</evidence>
<sequence>MTAPSSRGRLSAVTRLALVGAATQFALVAAAAAQLPFVAAAALPSGRAPAVQLSVNLSLSGAIKQEYSHIVVGGGTAGLALASRLSEDPSLSVLVLEAGINQEALPGVMVPGLAGSTFQSDVDWAFFTTPQENAQGRSVYWPRGKLLGGSSALNLLSWDSLLGYFKRSEKFIPPTGNNQNVTPVYDASVHGTSGPVEVSFPPYISEQFVGFYDGLLAMNVSVAEDMSDGRMHGVSYSQSTTSTGASDNQHRVTSQTAYIDPIILSRANLALMVGVQVEKVLWSSEKTKRGLVTATGVEFRQANSTTSSTFTVSASQEVILSAGSIQSPQILELSGVGNASFLESIGISSVVDLPGVGENLQDHPALVVIEKLKDGYQSLDAVSANASLAAADLAEWGLGQGILTQEISTLAYLNSQTLLSHTDHTEALMLMESLKTSSNIPTSQLDEQIAQVKAGSPMIELLAINAYFGNSTAEPNTAYMSLAACNQKSFSRGSIHIASTDSKTYPTINPNYLQAPVDKFYLVKSAQYLRKLAQTSALAKYIDAETEPGPSVQTEAEWEEWVEGVVRTEFHPIGTCSMNPRSAQGVVDPELVVYGTSNLRVVDASIMPLHVSTHVDAIAEKAADMIKQAAAVHR</sequence>
<dbReference type="Gene3D" id="3.50.50.60">
    <property type="entry name" value="FAD/NAD(P)-binding domain"/>
    <property type="match status" value="1"/>
</dbReference>
<evidence type="ECO:0000256" key="3">
    <source>
        <dbReference type="ARBA" id="ARBA00022630"/>
    </source>
</evidence>
<evidence type="ECO:0000313" key="9">
    <source>
        <dbReference type="EMBL" id="CEQ40724.1"/>
    </source>
</evidence>
<reference evidence="10" key="1">
    <citation type="submission" date="2015-02" db="EMBL/GenBank/DDBJ databases">
        <authorList>
            <person name="Gon?alves P."/>
        </authorList>
    </citation>
    <scope>NUCLEOTIDE SEQUENCE [LARGE SCALE GENOMIC DNA]</scope>
</reference>
<dbReference type="EMBL" id="CENE01000008">
    <property type="protein sequence ID" value="CEQ40724.1"/>
    <property type="molecule type" value="Genomic_DNA"/>
</dbReference>
<dbReference type="InterPro" id="IPR036188">
    <property type="entry name" value="FAD/NAD-bd_sf"/>
</dbReference>
<dbReference type="Pfam" id="PF05199">
    <property type="entry name" value="GMC_oxred_C"/>
    <property type="match status" value="1"/>
</dbReference>
<dbReference type="PANTHER" id="PTHR11552">
    <property type="entry name" value="GLUCOSE-METHANOL-CHOLINE GMC OXIDOREDUCTASE"/>
    <property type="match status" value="1"/>
</dbReference>
<organism evidence="9 10">
    <name type="scientific">Sporidiobolus salmonicolor</name>
    <name type="common">Yeast-like fungus</name>
    <name type="synonym">Sporobolomyces salmonicolor</name>
    <dbReference type="NCBI Taxonomy" id="5005"/>
    <lineage>
        <taxon>Eukaryota</taxon>
        <taxon>Fungi</taxon>
        <taxon>Dikarya</taxon>
        <taxon>Basidiomycota</taxon>
        <taxon>Pucciniomycotina</taxon>
        <taxon>Microbotryomycetes</taxon>
        <taxon>Sporidiobolales</taxon>
        <taxon>Sporidiobolaceae</taxon>
        <taxon>Sporobolomyces</taxon>
    </lineage>
</organism>
<proteinExistence type="inferred from homology"/>
<evidence type="ECO:0000256" key="1">
    <source>
        <dbReference type="ARBA" id="ARBA00001974"/>
    </source>
</evidence>
<evidence type="ECO:0000256" key="6">
    <source>
        <dbReference type="PIRSR" id="PIRSR000137-1"/>
    </source>
</evidence>
<evidence type="ECO:0000256" key="4">
    <source>
        <dbReference type="ARBA" id="ARBA00022827"/>
    </source>
</evidence>
<keyword evidence="3" id="KW-0285">Flavoprotein</keyword>
<name>A0A0D6EL81_SPOSA</name>
<evidence type="ECO:0000256" key="5">
    <source>
        <dbReference type="ARBA" id="ARBA00023002"/>
    </source>
</evidence>
<dbReference type="GO" id="GO:0050660">
    <property type="term" value="F:flavin adenine dinucleotide binding"/>
    <property type="evidence" value="ECO:0007669"/>
    <property type="project" value="InterPro"/>
</dbReference>
<evidence type="ECO:0000313" key="10">
    <source>
        <dbReference type="Proteomes" id="UP000243876"/>
    </source>
</evidence>
<dbReference type="GO" id="GO:0016614">
    <property type="term" value="F:oxidoreductase activity, acting on CH-OH group of donors"/>
    <property type="evidence" value="ECO:0007669"/>
    <property type="project" value="InterPro"/>
</dbReference>
<protein>
    <submittedName>
        <fullName evidence="9">SPOSA6832_02391-mRNA-1:cds</fullName>
    </submittedName>
</protein>
<dbReference type="PROSITE" id="PS00624">
    <property type="entry name" value="GMC_OXRED_2"/>
    <property type="match status" value="1"/>
</dbReference>
<dbReference type="PIRSF" id="PIRSF000137">
    <property type="entry name" value="Alcohol_oxidase"/>
    <property type="match status" value="1"/>
</dbReference>
<dbReference type="InterPro" id="IPR000172">
    <property type="entry name" value="GMC_OxRdtase_N"/>
</dbReference>
<dbReference type="Gene3D" id="3.30.560.10">
    <property type="entry name" value="Glucose Oxidase, domain 3"/>
    <property type="match status" value="1"/>
</dbReference>
<dbReference type="AlphaFoldDB" id="A0A0D6EL81"/>
<dbReference type="PANTHER" id="PTHR11552:SF201">
    <property type="entry name" value="GLUCOSE-METHANOL-CHOLINE OXIDOREDUCTASE N-TERMINAL DOMAIN-CONTAINING PROTEIN"/>
    <property type="match status" value="1"/>
</dbReference>
<gene>
    <name evidence="9" type="primary">SPOSA6832_02391</name>
</gene>
<evidence type="ECO:0000256" key="2">
    <source>
        <dbReference type="ARBA" id="ARBA00010790"/>
    </source>
</evidence>
<evidence type="ECO:0000256" key="7">
    <source>
        <dbReference type="PIRSR" id="PIRSR000137-2"/>
    </source>
</evidence>
<comment type="cofactor">
    <cofactor evidence="1 7">
        <name>FAD</name>
        <dbReference type="ChEBI" id="CHEBI:57692"/>
    </cofactor>
</comment>
<accession>A0A0D6EL81</accession>
<dbReference type="SUPFAM" id="SSF54373">
    <property type="entry name" value="FAD-linked reductases, C-terminal domain"/>
    <property type="match status" value="1"/>
</dbReference>
<keyword evidence="5" id="KW-0560">Oxidoreductase</keyword>